<reference evidence="1 2" key="1">
    <citation type="journal article" date="2008" name="Genome Biol.">
        <title>A genomic analysis of the archaeal system Ignicoccus hospitalis-Nanoarchaeum equitans.</title>
        <authorList>
            <person name="Podar M."/>
            <person name="Anderson I."/>
            <person name="Makarova K.S."/>
            <person name="Elkins J.G."/>
            <person name="Ivanova N."/>
            <person name="Wall M.A."/>
            <person name="Lykidis A."/>
            <person name="Mavromatis K."/>
            <person name="Sun H."/>
            <person name="Hudson M.E."/>
            <person name="Chen W."/>
            <person name="Deciu C."/>
            <person name="Hutchison D."/>
            <person name="Eads J.R."/>
            <person name="Anderson A."/>
            <person name="Fernandes F."/>
            <person name="Szeto E."/>
            <person name="Lapidus A."/>
            <person name="Kyrpides N.C."/>
            <person name="Saier M.H.Jr."/>
            <person name="Richardson P.M."/>
            <person name="Rachel R."/>
            <person name="Huber H."/>
            <person name="Eisen J.A."/>
            <person name="Koonin E.V."/>
            <person name="Keller M."/>
            <person name="Stetter K.O."/>
        </authorList>
    </citation>
    <scope>NUCLEOTIDE SEQUENCE [LARGE SCALE GENOMIC DNA]</scope>
    <source>
        <strain evidence="2">KIN4/I / DSM 18386 / JCM 14125</strain>
    </source>
</reference>
<evidence type="ECO:0000313" key="1">
    <source>
        <dbReference type="EMBL" id="ABU81989.1"/>
    </source>
</evidence>
<dbReference type="KEGG" id="iho:Igni_0807"/>
<gene>
    <name evidence="1" type="ordered locus">Igni_0807</name>
</gene>
<dbReference type="AlphaFoldDB" id="A8AAN7"/>
<proteinExistence type="predicted"/>
<dbReference type="Proteomes" id="UP000000262">
    <property type="component" value="Chromosome"/>
</dbReference>
<dbReference type="HOGENOM" id="CLU_2565687_0_0_2"/>
<protein>
    <submittedName>
        <fullName evidence="1">Uncharacterized protein</fullName>
    </submittedName>
</protein>
<evidence type="ECO:0000313" key="2">
    <source>
        <dbReference type="Proteomes" id="UP000000262"/>
    </source>
</evidence>
<sequence>MFLFKHYCEVNPQKFLSEASLSYSAHASKNYQRGEMVQAAVKKRRKRVLLFAEALAKTLLDIWDWGEGEVKEIVFKYVREV</sequence>
<keyword evidence="2" id="KW-1185">Reference proteome</keyword>
<dbReference type="EMBL" id="CP000816">
    <property type="protein sequence ID" value="ABU81989.1"/>
    <property type="molecule type" value="Genomic_DNA"/>
</dbReference>
<accession>A8AAN7</accession>
<organism evidence="1 2">
    <name type="scientific">Ignicoccus hospitalis (strain KIN4/I / DSM 18386 / JCM 14125)</name>
    <dbReference type="NCBI Taxonomy" id="453591"/>
    <lineage>
        <taxon>Archaea</taxon>
        <taxon>Thermoproteota</taxon>
        <taxon>Thermoprotei</taxon>
        <taxon>Desulfurococcales</taxon>
        <taxon>Desulfurococcaceae</taxon>
        <taxon>Ignicoccus</taxon>
    </lineage>
</organism>
<name>A8AAN7_IGNH4</name>